<dbReference type="Proteomes" id="UP000192578">
    <property type="component" value="Unassembled WGS sequence"/>
</dbReference>
<keyword evidence="4" id="KW-0720">Serine protease</keyword>
<organism evidence="5 6">
    <name type="scientific">Hypsibius exemplaris</name>
    <name type="common">Freshwater tardigrade</name>
    <dbReference type="NCBI Taxonomy" id="2072580"/>
    <lineage>
        <taxon>Eukaryota</taxon>
        <taxon>Metazoa</taxon>
        <taxon>Ecdysozoa</taxon>
        <taxon>Tardigrada</taxon>
        <taxon>Eutardigrada</taxon>
        <taxon>Parachela</taxon>
        <taxon>Hypsibioidea</taxon>
        <taxon>Hypsibiidae</taxon>
        <taxon>Hypsibius</taxon>
    </lineage>
</organism>
<dbReference type="OrthoDB" id="10052168at2759"/>
<evidence type="ECO:0000256" key="3">
    <source>
        <dbReference type="ARBA" id="ARBA00022801"/>
    </source>
</evidence>
<dbReference type="GO" id="GO:0008236">
    <property type="term" value="F:serine-type peptidase activity"/>
    <property type="evidence" value="ECO:0007669"/>
    <property type="project" value="UniProtKB-KW"/>
</dbReference>
<gene>
    <name evidence="5" type="ORF">BV898_15948</name>
</gene>
<sequence>MAAKESHVRRLLLLSSSCLHGCEPFEYAKAEIENFFGSGVKEILFVPYALKDYAAYTQKVRDRFGKIGLQYKVTGIHEETHPAEAVKNAQAIFIGGGNTFRLLNSLHHLSLIPLIQKRVLEETRDDRITEYLELDPKYIVLGLKEGAWLRVEGDQATLGGTYGGRLFSAHNGDSKVHSTDIAPGTDVSYLLRGQLPPEKA</sequence>
<dbReference type="GO" id="GO:0006508">
    <property type="term" value="P:proteolysis"/>
    <property type="evidence" value="ECO:0007669"/>
    <property type="project" value="UniProtKB-KW"/>
</dbReference>
<accession>A0A9X6NC98</accession>
<evidence type="ECO:0000313" key="6">
    <source>
        <dbReference type="Proteomes" id="UP000192578"/>
    </source>
</evidence>
<keyword evidence="2" id="KW-0645">Protease</keyword>
<dbReference type="AlphaFoldDB" id="A0A9X6NC98"/>
<dbReference type="PANTHER" id="PTHR20842:SF0">
    <property type="entry name" value="ALPHA-ASPARTYL DIPEPTIDASE"/>
    <property type="match status" value="1"/>
</dbReference>
<evidence type="ECO:0000256" key="2">
    <source>
        <dbReference type="ARBA" id="ARBA00022670"/>
    </source>
</evidence>
<comment type="caution">
    <text evidence="5">The sequence shown here is derived from an EMBL/GenBank/DDBJ whole genome shotgun (WGS) entry which is preliminary data.</text>
</comment>
<dbReference type="InterPro" id="IPR005320">
    <property type="entry name" value="Peptidase_S51"/>
</dbReference>
<protein>
    <submittedName>
        <fullName evidence="5">Alpha-aspartyl dipeptidase</fullName>
    </submittedName>
</protein>
<comment type="similarity">
    <text evidence="1">Belongs to the peptidase S51 family.</text>
</comment>
<dbReference type="InterPro" id="IPR029062">
    <property type="entry name" value="Class_I_gatase-like"/>
</dbReference>
<name>A0A9X6NC98_HYPEX</name>
<dbReference type="EMBL" id="MTYJ01000228">
    <property type="protein sequence ID" value="OWA51467.1"/>
    <property type="molecule type" value="Genomic_DNA"/>
</dbReference>
<dbReference type="SUPFAM" id="SSF52317">
    <property type="entry name" value="Class I glutamine amidotransferase-like"/>
    <property type="match status" value="1"/>
</dbReference>
<evidence type="ECO:0000313" key="5">
    <source>
        <dbReference type="EMBL" id="OWA51467.1"/>
    </source>
</evidence>
<proteinExistence type="inferred from homology"/>
<dbReference type="Gene3D" id="3.40.50.880">
    <property type="match status" value="2"/>
</dbReference>
<keyword evidence="6" id="KW-1185">Reference proteome</keyword>
<reference evidence="6" key="1">
    <citation type="submission" date="2017-01" db="EMBL/GenBank/DDBJ databases">
        <title>Comparative genomics of anhydrobiosis in the tardigrade Hypsibius dujardini.</title>
        <authorList>
            <person name="Yoshida Y."/>
            <person name="Koutsovoulos G."/>
            <person name="Laetsch D."/>
            <person name="Stevens L."/>
            <person name="Kumar S."/>
            <person name="Horikawa D."/>
            <person name="Ishino K."/>
            <person name="Komine S."/>
            <person name="Tomita M."/>
            <person name="Blaxter M."/>
            <person name="Arakawa K."/>
        </authorList>
    </citation>
    <scope>NUCLEOTIDE SEQUENCE [LARGE SCALE GENOMIC DNA]</scope>
    <source>
        <strain evidence="6">Z151</strain>
    </source>
</reference>
<evidence type="ECO:0000256" key="1">
    <source>
        <dbReference type="ARBA" id="ARBA00006534"/>
    </source>
</evidence>
<evidence type="ECO:0000256" key="4">
    <source>
        <dbReference type="ARBA" id="ARBA00022825"/>
    </source>
</evidence>
<dbReference type="PANTHER" id="PTHR20842">
    <property type="entry name" value="PROTEASE S51 ALPHA-ASPARTYL DIPEPTIDASE"/>
    <property type="match status" value="1"/>
</dbReference>
<keyword evidence="3" id="KW-0378">Hydrolase</keyword>
<dbReference type="Pfam" id="PF03575">
    <property type="entry name" value="Peptidase_S51"/>
    <property type="match status" value="1"/>
</dbReference>